<keyword evidence="2" id="KW-1185">Reference proteome</keyword>
<evidence type="ECO:0000313" key="1">
    <source>
        <dbReference type="EMBL" id="MEQ2303587.1"/>
    </source>
</evidence>
<protein>
    <submittedName>
        <fullName evidence="1">Uncharacterized protein</fullName>
    </submittedName>
</protein>
<reference evidence="1 2" key="1">
    <citation type="submission" date="2021-06" db="EMBL/GenBank/DDBJ databases">
        <authorList>
            <person name="Palmer J.M."/>
        </authorList>
    </citation>
    <scope>NUCLEOTIDE SEQUENCE [LARGE SCALE GENOMIC DNA]</scope>
    <source>
        <strain evidence="1 2">AS_MEX2019</strain>
        <tissue evidence="1">Muscle</tissue>
    </source>
</reference>
<evidence type="ECO:0000313" key="2">
    <source>
        <dbReference type="Proteomes" id="UP001469553"/>
    </source>
</evidence>
<accession>A0ABV0ZCS2</accession>
<comment type="caution">
    <text evidence="1">The sequence shown here is derived from an EMBL/GenBank/DDBJ whole genome shotgun (WGS) entry which is preliminary data.</text>
</comment>
<organism evidence="1 2">
    <name type="scientific">Ameca splendens</name>
    <dbReference type="NCBI Taxonomy" id="208324"/>
    <lineage>
        <taxon>Eukaryota</taxon>
        <taxon>Metazoa</taxon>
        <taxon>Chordata</taxon>
        <taxon>Craniata</taxon>
        <taxon>Vertebrata</taxon>
        <taxon>Euteleostomi</taxon>
        <taxon>Actinopterygii</taxon>
        <taxon>Neopterygii</taxon>
        <taxon>Teleostei</taxon>
        <taxon>Neoteleostei</taxon>
        <taxon>Acanthomorphata</taxon>
        <taxon>Ovalentaria</taxon>
        <taxon>Atherinomorphae</taxon>
        <taxon>Cyprinodontiformes</taxon>
        <taxon>Goodeidae</taxon>
        <taxon>Ameca</taxon>
    </lineage>
</organism>
<dbReference type="EMBL" id="JAHRIP010057872">
    <property type="protein sequence ID" value="MEQ2303587.1"/>
    <property type="molecule type" value="Genomic_DNA"/>
</dbReference>
<sequence length="124" mass="14396">MKNRLWTESTRGLLGNKTSVGFYLRWSVGRVFDRYMNLLTFLCQTEFQLLSSSWNGHLKKFACLSRNVPLLRRPVRHAGNGNERLFSVDFIILGDVRAATSIELRMSNYVAQSVYRSKWMTPTD</sequence>
<dbReference type="Proteomes" id="UP001469553">
    <property type="component" value="Unassembled WGS sequence"/>
</dbReference>
<gene>
    <name evidence="1" type="ORF">AMECASPLE_018503</name>
</gene>
<proteinExistence type="predicted"/>
<name>A0ABV0ZCS2_9TELE</name>